<sequence length="419" mass="46767">MRELLLEIWASIRRNKLRTFLTGFSVAWGIFMLVILLGSGNGLKNGTLSNFGSMAVNSVIINGGWTSQPYKGYDKWRRINITNRDLEILRTEFPEVDKVSARVQGPGQYNLSHGRDFLNNAAVVGSDPEYREIMNVRVLDGRFLNDTDLRERRKVIVVDKNVRDVLFHGQSPVGQHLLVNGTSYSIIGVFEMDQFGSYTFTFIPLTTAQLLFNHSDPSVGQTYLSVKDIDTDQKMAEFEQRLRNRLAAEHTFAPDDESAVWIYNRMEGYKNMMLVFGGINLFIWIIGLGTLLAGIVGVSNIMLVTVQERTFEFGIRKALGAKPSSIIRLILTESVMITAAFGYIGMVLGVFAMEGVNKLMTQTPPGEENTFNIFVNPTLNLSVAVSATIVLVLAGLIAGYIPSRRAARLKTVDALRHNK</sequence>
<evidence type="ECO:0000259" key="8">
    <source>
        <dbReference type="Pfam" id="PF02687"/>
    </source>
</evidence>
<comment type="subcellular location">
    <subcellularLocation>
        <location evidence="1">Cell membrane</location>
        <topology evidence="1">Multi-pass membrane protein</topology>
    </subcellularLocation>
</comment>
<dbReference type="Proteomes" id="UP000187417">
    <property type="component" value="Unassembled WGS sequence"/>
</dbReference>
<reference evidence="10 11" key="1">
    <citation type="journal article" date="2016" name="Nat. Biotechnol.">
        <title>Measurement of bacterial replication rates in microbial communities.</title>
        <authorList>
            <person name="Brown C.T."/>
            <person name="Olm M.R."/>
            <person name="Thomas B.C."/>
            <person name="Banfield J.F."/>
        </authorList>
    </citation>
    <scope>NUCLEOTIDE SEQUENCE [LARGE SCALE GENOMIC DNA]</scope>
    <source>
        <strain evidence="10">CAG:67_53_122</strain>
    </source>
</reference>
<evidence type="ECO:0000256" key="5">
    <source>
        <dbReference type="ARBA" id="ARBA00023136"/>
    </source>
</evidence>
<evidence type="ECO:0000259" key="9">
    <source>
        <dbReference type="Pfam" id="PF12704"/>
    </source>
</evidence>
<dbReference type="Pfam" id="PF02687">
    <property type="entry name" value="FtsX"/>
    <property type="match status" value="1"/>
</dbReference>
<evidence type="ECO:0000256" key="3">
    <source>
        <dbReference type="ARBA" id="ARBA00022692"/>
    </source>
</evidence>
<dbReference type="GO" id="GO:0005886">
    <property type="term" value="C:plasma membrane"/>
    <property type="evidence" value="ECO:0007669"/>
    <property type="project" value="UniProtKB-SubCell"/>
</dbReference>
<organism evidence="10 11">
    <name type="scientific">Alistipes putredinis</name>
    <dbReference type="NCBI Taxonomy" id="28117"/>
    <lineage>
        <taxon>Bacteria</taxon>
        <taxon>Pseudomonadati</taxon>
        <taxon>Bacteroidota</taxon>
        <taxon>Bacteroidia</taxon>
        <taxon>Bacteroidales</taxon>
        <taxon>Rikenellaceae</taxon>
        <taxon>Alistipes</taxon>
    </lineage>
</organism>
<feature type="transmembrane region" description="Helical" evidence="7">
    <location>
        <begin position="281"/>
        <end position="306"/>
    </location>
</feature>
<feature type="domain" description="ABC3 transporter permease C-terminal" evidence="8">
    <location>
        <begin position="285"/>
        <end position="409"/>
    </location>
</feature>
<feature type="transmembrane region" description="Helical" evidence="7">
    <location>
        <begin position="326"/>
        <end position="353"/>
    </location>
</feature>
<name>A0A1Q6F9S3_9BACT</name>
<comment type="caution">
    <text evidence="10">The sequence shown here is derived from an EMBL/GenBank/DDBJ whole genome shotgun (WGS) entry which is preliminary data.</text>
</comment>
<protein>
    <submittedName>
        <fullName evidence="10">Peptide ABC transporter permease</fullName>
    </submittedName>
</protein>
<evidence type="ECO:0000256" key="7">
    <source>
        <dbReference type="SAM" id="Phobius"/>
    </source>
</evidence>
<feature type="transmembrane region" description="Helical" evidence="7">
    <location>
        <begin position="373"/>
        <end position="401"/>
    </location>
</feature>
<dbReference type="GO" id="GO:0022857">
    <property type="term" value="F:transmembrane transporter activity"/>
    <property type="evidence" value="ECO:0007669"/>
    <property type="project" value="TreeGrafter"/>
</dbReference>
<proteinExistence type="inferred from homology"/>
<keyword evidence="2" id="KW-1003">Cell membrane</keyword>
<comment type="similarity">
    <text evidence="6">Belongs to the ABC-4 integral membrane protein family.</text>
</comment>
<keyword evidence="5 7" id="KW-0472">Membrane</keyword>
<dbReference type="AlphaFoldDB" id="A0A1Q6F9S3"/>
<feature type="domain" description="MacB-like periplasmic core" evidence="9">
    <location>
        <begin position="19"/>
        <end position="238"/>
    </location>
</feature>
<dbReference type="STRING" id="28117.BHV66_03350"/>
<dbReference type="InterPro" id="IPR050250">
    <property type="entry name" value="Macrolide_Exporter_MacB"/>
</dbReference>
<dbReference type="InterPro" id="IPR025857">
    <property type="entry name" value="MacB_PCD"/>
</dbReference>
<evidence type="ECO:0000256" key="2">
    <source>
        <dbReference type="ARBA" id="ARBA00022475"/>
    </source>
</evidence>
<dbReference type="RefSeq" id="WP_004328775.1">
    <property type="nucleotide sequence ID" value="NZ_BAAFKT010000001.1"/>
</dbReference>
<evidence type="ECO:0000256" key="1">
    <source>
        <dbReference type="ARBA" id="ARBA00004651"/>
    </source>
</evidence>
<dbReference type="EMBL" id="MNQH01000004">
    <property type="protein sequence ID" value="OKY95619.1"/>
    <property type="molecule type" value="Genomic_DNA"/>
</dbReference>
<gene>
    <name evidence="10" type="ORF">BHV66_03350</name>
</gene>
<keyword evidence="3 7" id="KW-0812">Transmembrane</keyword>
<dbReference type="Pfam" id="PF12704">
    <property type="entry name" value="MacB_PCD"/>
    <property type="match status" value="1"/>
</dbReference>
<dbReference type="PANTHER" id="PTHR30572">
    <property type="entry name" value="MEMBRANE COMPONENT OF TRANSPORTER-RELATED"/>
    <property type="match status" value="1"/>
</dbReference>
<dbReference type="InterPro" id="IPR003838">
    <property type="entry name" value="ABC3_permease_C"/>
</dbReference>
<evidence type="ECO:0000256" key="6">
    <source>
        <dbReference type="ARBA" id="ARBA00038076"/>
    </source>
</evidence>
<dbReference type="PANTHER" id="PTHR30572:SF4">
    <property type="entry name" value="ABC TRANSPORTER PERMEASE YTRF"/>
    <property type="match status" value="1"/>
</dbReference>
<evidence type="ECO:0000313" key="10">
    <source>
        <dbReference type="EMBL" id="OKY95619.1"/>
    </source>
</evidence>
<accession>A0A1Q6F9S3</accession>
<evidence type="ECO:0000256" key="4">
    <source>
        <dbReference type="ARBA" id="ARBA00022989"/>
    </source>
</evidence>
<keyword evidence="4 7" id="KW-1133">Transmembrane helix</keyword>
<dbReference type="GeneID" id="73803092"/>
<feature type="transmembrane region" description="Helical" evidence="7">
    <location>
        <begin position="20"/>
        <end position="40"/>
    </location>
</feature>
<evidence type="ECO:0000313" key="11">
    <source>
        <dbReference type="Proteomes" id="UP000187417"/>
    </source>
</evidence>